<evidence type="ECO:0000256" key="2">
    <source>
        <dbReference type="ARBA" id="ARBA00023163"/>
    </source>
</evidence>
<dbReference type="PANTHER" id="PTHR46391:SF35">
    <property type="entry name" value="BASIC LEUCINE ZIPPER 34-LIKE ISOFORM X1"/>
    <property type="match status" value="1"/>
</dbReference>
<keyword evidence="1" id="KW-0805">Transcription regulation</keyword>
<sequence>MHQTPNRRRVQHRKHPSDTFAWAASALLTELPPGSLPNATGASAGQLHHPAHGPSPLYPGGPTADAAALALGPGGLGGSILPDDLLDLLRDVDEDNLHLDLDEVCTDGIVDTSEDLNVLESQLAASGQQSHSAGAAPGAPALAGLHTSAAGAPAQAPGSAAQQGGTSHFGLPGHSVVTTSAAGLLLGLPGDMARQQQHQQQASDQQQTGARANGRRACRRGSDEPAEEVNAMDSPSSSPAGAGKVSQRGRKAAAASGAAATKRGTSASGAGSGPDEGGAPGNNGSGSFALPLSTGGGARSRHRRSPSDLSEPSASGLPGALPLPLPLVADKPLSEFVGQTRANALDPAQLDPKRARRIIANRQSAHRSRMKKLQLIHELEQRVTTARAATDAVRQQNVAAAERRRELLTAAATAQQQLAELRREAAAVAAMHSALAAELAKIGIAGPPPAPAAAEPAAAPADGMEVGLRGSSGGAVAPATPPNGSEVGAELHGRMSVNGAATRAAGGPSASGSSGTSASMGQAGAAGSQPGGAAVPESPFLLPHLPPPHIMSAHTAAAAGSGGGGGSFSNHHHHHHSHSHSGSGSAMPLLSAPGAASYTFGQQHNPAHQQQHQQQPAPFLQGALPQHTQLAHPAPSHSRNPSASSLAGPAPSQPSAAVEAAAAFQQAPTAADVTPEPGARQDGGGGGGGEVAHGSSPMALDGFGLAGLMGLGMGNDGLAGGGGIGGGGGEGEAGAVGDSDTDVGDFLLMGMGDGDGDDTAPTDGAGL</sequence>
<dbReference type="AlphaFoldDB" id="A0A2K3CS56"/>
<dbReference type="ExpressionAtlas" id="A0A2K3CS56">
    <property type="expression patterns" value="differential"/>
</dbReference>
<dbReference type="GeneID" id="5729120"/>
<feature type="compositionally biased region" description="Gly residues" evidence="5">
    <location>
        <begin position="681"/>
        <end position="691"/>
    </location>
</feature>
<keyword evidence="3" id="KW-0539">Nucleus</keyword>
<feature type="region of interest" description="Disordered" evidence="5">
    <location>
        <begin position="31"/>
        <end position="54"/>
    </location>
</feature>
<evidence type="ECO:0000256" key="1">
    <source>
        <dbReference type="ARBA" id="ARBA00023015"/>
    </source>
</evidence>
<dbReference type="RefSeq" id="XP_042915219.1">
    <property type="nucleotide sequence ID" value="XM_043072760.1"/>
</dbReference>
<keyword evidence="4" id="KW-0175">Coiled coil</keyword>
<dbReference type="KEGG" id="cre:CHLRE_17g746547v5"/>
<dbReference type="Gene3D" id="1.20.5.170">
    <property type="match status" value="1"/>
</dbReference>
<dbReference type="InterPro" id="IPR044759">
    <property type="entry name" value="bZIP_RF2"/>
</dbReference>
<dbReference type="InterPro" id="IPR004827">
    <property type="entry name" value="bZIP"/>
</dbReference>
<evidence type="ECO:0000256" key="5">
    <source>
        <dbReference type="SAM" id="MobiDB-lite"/>
    </source>
</evidence>
<dbReference type="SMART" id="SM00338">
    <property type="entry name" value="BRLZ"/>
    <property type="match status" value="1"/>
</dbReference>
<dbReference type="CDD" id="cd14703">
    <property type="entry name" value="bZIP_plant_RF2"/>
    <property type="match status" value="1"/>
</dbReference>
<feature type="domain" description="BZIP" evidence="6">
    <location>
        <begin position="356"/>
        <end position="371"/>
    </location>
</feature>
<dbReference type="PANTHER" id="PTHR46391">
    <property type="entry name" value="BASIC LEUCINE ZIPPER 34"/>
    <property type="match status" value="1"/>
</dbReference>
<feature type="coiled-coil region" evidence="4">
    <location>
        <begin position="376"/>
        <end position="431"/>
    </location>
</feature>
<dbReference type="PROSITE" id="PS00036">
    <property type="entry name" value="BZIP_BASIC"/>
    <property type="match status" value="1"/>
</dbReference>
<dbReference type="Proteomes" id="UP000006906">
    <property type="component" value="Chromosome 17"/>
</dbReference>
<evidence type="ECO:0000313" key="8">
    <source>
        <dbReference type="Proteomes" id="UP000006906"/>
    </source>
</evidence>
<dbReference type="InterPro" id="IPR052483">
    <property type="entry name" value="bZIP_transcription_regulators"/>
</dbReference>
<name>A0A2K3CS56_CHLRE</name>
<dbReference type="STRING" id="3055.A0A2K3CS56"/>
<reference evidence="7 8" key="1">
    <citation type="journal article" date="2007" name="Science">
        <title>The Chlamydomonas genome reveals the evolution of key animal and plant functions.</title>
        <authorList>
            <person name="Merchant S.S."/>
            <person name="Prochnik S.E."/>
            <person name="Vallon O."/>
            <person name="Harris E.H."/>
            <person name="Karpowicz S.J."/>
            <person name="Witman G.B."/>
            <person name="Terry A."/>
            <person name="Salamov A."/>
            <person name="Fritz-Laylin L.K."/>
            <person name="Marechal-Drouard L."/>
            <person name="Marshall W.F."/>
            <person name="Qu L.H."/>
            <person name="Nelson D.R."/>
            <person name="Sanderfoot A.A."/>
            <person name="Spalding M.H."/>
            <person name="Kapitonov V.V."/>
            <person name="Ren Q."/>
            <person name="Ferris P."/>
            <person name="Lindquist E."/>
            <person name="Shapiro H."/>
            <person name="Lucas S.M."/>
            <person name="Grimwood J."/>
            <person name="Schmutz J."/>
            <person name="Cardol P."/>
            <person name="Cerutti H."/>
            <person name="Chanfreau G."/>
            <person name="Chen C.L."/>
            <person name="Cognat V."/>
            <person name="Croft M.T."/>
            <person name="Dent R."/>
            <person name="Dutcher S."/>
            <person name="Fernandez E."/>
            <person name="Fukuzawa H."/>
            <person name="Gonzalez-Ballester D."/>
            <person name="Gonzalez-Halphen D."/>
            <person name="Hallmann A."/>
            <person name="Hanikenne M."/>
            <person name="Hippler M."/>
            <person name="Inwood W."/>
            <person name="Jabbari K."/>
            <person name="Kalanon M."/>
            <person name="Kuras R."/>
            <person name="Lefebvre P.A."/>
            <person name="Lemaire S.D."/>
            <person name="Lobanov A.V."/>
            <person name="Lohr M."/>
            <person name="Manuell A."/>
            <person name="Meier I."/>
            <person name="Mets L."/>
            <person name="Mittag M."/>
            <person name="Mittelmeier T."/>
            <person name="Moroney J.V."/>
            <person name="Moseley J."/>
            <person name="Napoli C."/>
            <person name="Nedelcu A.M."/>
            <person name="Niyogi K."/>
            <person name="Novoselov S.V."/>
            <person name="Paulsen I.T."/>
            <person name="Pazour G."/>
            <person name="Purton S."/>
            <person name="Ral J.P."/>
            <person name="Riano-Pachon D.M."/>
            <person name="Riekhof W."/>
            <person name="Rymarquis L."/>
            <person name="Schroda M."/>
            <person name="Stern D."/>
            <person name="Umen J."/>
            <person name="Willows R."/>
            <person name="Wilson N."/>
            <person name="Zimmer S.L."/>
            <person name="Allmer J."/>
            <person name="Balk J."/>
            <person name="Bisova K."/>
            <person name="Chen C.J."/>
            <person name="Elias M."/>
            <person name="Gendler K."/>
            <person name="Hauser C."/>
            <person name="Lamb M.R."/>
            <person name="Ledford H."/>
            <person name="Long J.C."/>
            <person name="Minagawa J."/>
            <person name="Page M.D."/>
            <person name="Pan J."/>
            <person name="Pootakham W."/>
            <person name="Roje S."/>
            <person name="Rose A."/>
            <person name="Stahlberg E."/>
            <person name="Terauchi A.M."/>
            <person name="Yang P."/>
            <person name="Ball S."/>
            <person name="Bowler C."/>
            <person name="Dieckmann C.L."/>
            <person name="Gladyshev V.N."/>
            <person name="Green P."/>
            <person name="Jorgensen R."/>
            <person name="Mayfield S."/>
            <person name="Mueller-Roeber B."/>
            <person name="Rajamani S."/>
            <person name="Sayre R.T."/>
            <person name="Brokstein P."/>
            <person name="Dubchak I."/>
            <person name="Goodstein D."/>
            <person name="Hornick L."/>
            <person name="Huang Y.W."/>
            <person name="Jhaveri J."/>
            <person name="Luo Y."/>
            <person name="Martinez D."/>
            <person name="Ngau W.C."/>
            <person name="Otillar B."/>
            <person name="Poliakov A."/>
            <person name="Porter A."/>
            <person name="Szajkowski L."/>
            <person name="Werner G."/>
            <person name="Zhou K."/>
            <person name="Grigoriev I.V."/>
            <person name="Rokhsar D.S."/>
            <person name="Grossman A.R."/>
        </authorList>
    </citation>
    <scope>NUCLEOTIDE SEQUENCE [LARGE SCALE GENOMIC DNA]</scope>
    <source>
        <strain evidence="8">CC-503</strain>
    </source>
</reference>
<feature type="compositionally biased region" description="Low complexity" evidence="5">
    <location>
        <begin position="641"/>
        <end position="671"/>
    </location>
</feature>
<feature type="region of interest" description="Disordered" evidence="5">
    <location>
        <begin position="147"/>
        <end position="173"/>
    </location>
</feature>
<evidence type="ECO:0000259" key="6">
    <source>
        <dbReference type="PROSITE" id="PS00036"/>
    </source>
</evidence>
<feature type="compositionally biased region" description="Gly residues" evidence="5">
    <location>
        <begin position="270"/>
        <end position="284"/>
    </location>
</feature>
<evidence type="ECO:0000256" key="4">
    <source>
        <dbReference type="SAM" id="Coils"/>
    </source>
</evidence>
<gene>
    <name evidence="7" type="ORF">CHLRE_17g746547v5</name>
</gene>
<feature type="compositionally biased region" description="Low complexity" evidence="5">
    <location>
        <begin position="602"/>
        <end position="616"/>
    </location>
</feature>
<feature type="region of interest" description="Disordered" evidence="5">
    <location>
        <begin position="193"/>
        <end position="318"/>
    </location>
</feature>
<dbReference type="SUPFAM" id="SSF57959">
    <property type="entry name" value="Leucine zipper domain"/>
    <property type="match status" value="1"/>
</dbReference>
<feature type="region of interest" description="Disordered" evidence="5">
    <location>
        <begin position="628"/>
        <end position="695"/>
    </location>
</feature>
<evidence type="ECO:0000256" key="3">
    <source>
        <dbReference type="ARBA" id="ARBA00023242"/>
    </source>
</evidence>
<evidence type="ECO:0000313" key="7">
    <source>
        <dbReference type="EMBL" id="PNW71098.1"/>
    </source>
</evidence>
<keyword evidence="2" id="KW-0804">Transcription</keyword>
<dbReference type="OrthoDB" id="552661at2759"/>
<feature type="compositionally biased region" description="Low complexity" evidence="5">
    <location>
        <begin position="452"/>
        <end position="461"/>
    </location>
</feature>
<accession>A0A2K3CS56</accession>
<dbReference type="InterPro" id="IPR046347">
    <property type="entry name" value="bZIP_sf"/>
</dbReference>
<feature type="compositionally biased region" description="Low complexity" evidence="5">
    <location>
        <begin position="499"/>
        <end position="543"/>
    </location>
</feature>
<proteinExistence type="predicted"/>
<dbReference type="EMBL" id="CM008978">
    <property type="protein sequence ID" value="PNW71098.1"/>
    <property type="molecule type" value="Genomic_DNA"/>
</dbReference>
<feature type="compositionally biased region" description="Low complexity" evidence="5">
    <location>
        <begin position="147"/>
        <end position="165"/>
    </location>
</feature>
<protein>
    <recommendedName>
        <fullName evidence="6">BZIP domain-containing protein</fullName>
    </recommendedName>
</protein>
<dbReference type="Gramene" id="PNW71098">
    <property type="protein sequence ID" value="PNW71098"/>
    <property type="gene ID" value="CHLRE_17g746547v5"/>
</dbReference>
<dbReference type="GO" id="GO:0003700">
    <property type="term" value="F:DNA-binding transcription factor activity"/>
    <property type="evidence" value="ECO:0007669"/>
    <property type="project" value="InterPro"/>
</dbReference>
<feature type="region of interest" description="Disordered" evidence="5">
    <location>
        <begin position="448"/>
        <end position="616"/>
    </location>
</feature>
<feature type="compositionally biased region" description="Low complexity" evidence="5">
    <location>
        <begin position="252"/>
        <end position="269"/>
    </location>
</feature>
<feature type="compositionally biased region" description="Basic residues" evidence="5">
    <location>
        <begin position="570"/>
        <end position="579"/>
    </location>
</feature>
<dbReference type="InParanoid" id="A0A2K3CS56"/>
<feature type="compositionally biased region" description="Low complexity" evidence="5">
    <location>
        <begin position="195"/>
        <end position="212"/>
    </location>
</feature>
<organism evidence="7 8">
    <name type="scientific">Chlamydomonas reinhardtii</name>
    <name type="common">Chlamydomonas smithii</name>
    <dbReference type="NCBI Taxonomy" id="3055"/>
    <lineage>
        <taxon>Eukaryota</taxon>
        <taxon>Viridiplantae</taxon>
        <taxon>Chlorophyta</taxon>
        <taxon>core chlorophytes</taxon>
        <taxon>Chlorophyceae</taxon>
        <taxon>CS clade</taxon>
        <taxon>Chlamydomonadales</taxon>
        <taxon>Chlamydomonadaceae</taxon>
        <taxon>Chlamydomonas</taxon>
    </lineage>
</organism>
<keyword evidence="8" id="KW-1185">Reference proteome</keyword>